<keyword evidence="1" id="KW-0285">Flavoprotein</keyword>
<dbReference type="SUPFAM" id="SSF51395">
    <property type="entry name" value="FMN-linked oxidoreductases"/>
    <property type="match status" value="1"/>
</dbReference>
<dbReference type="InterPro" id="IPR001155">
    <property type="entry name" value="OxRdtase_FMN_N"/>
</dbReference>
<dbReference type="STRING" id="536979.SAMN04488055_0339"/>
<evidence type="ECO:0000256" key="1">
    <source>
        <dbReference type="ARBA" id="ARBA00022630"/>
    </source>
</evidence>
<evidence type="ECO:0000259" key="3">
    <source>
        <dbReference type="Pfam" id="PF00724"/>
    </source>
</evidence>
<evidence type="ECO:0000313" key="5">
    <source>
        <dbReference type="Proteomes" id="UP000185003"/>
    </source>
</evidence>
<dbReference type="InterPro" id="IPR051799">
    <property type="entry name" value="NADH_flavin_oxidoreductase"/>
</dbReference>
<dbReference type="OrthoDB" id="9772736at2"/>
<dbReference type="CDD" id="cd02803">
    <property type="entry name" value="OYE_like_FMN_family"/>
    <property type="match status" value="1"/>
</dbReference>
<dbReference type="AlphaFoldDB" id="A0A1N6D6A5"/>
<dbReference type="GO" id="GO:0016491">
    <property type="term" value="F:oxidoreductase activity"/>
    <property type="evidence" value="ECO:0007669"/>
    <property type="project" value="UniProtKB-KW"/>
</dbReference>
<dbReference type="Pfam" id="PF00724">
    <property type="entry name" value="Oxidored_FMN"/>
    <property type="match status" value="1"/>
</dbReference>
<dbReference type="PANTHER" id="PTHR43656:SF2">
    <property type="entry name" value="BINDING OXIDOREDUCTASE, PUTATIVE (AFU_ORTHOLOGUE AFUA_2G08260)-RELATED"/>
    <property type="match status" value="1"/>
</dbReference>
<sequence length="351" mass="37834">MILETFNISKTHQVKNRTVVAPMSRVSTALDGIPTPAMFDYYEKFARGGFGMIITEGLYTDTIASQSYPNQPGIVTPEQVAAWAAMVPEIKAHGALFIGQFMHGGGISQHHQHTLAPSAIQPLGKKMGSYGGGDGPFPFPAEMTIDDIKNIIAEHAASAKRAVQAGFDGIEIHAANGYLLDQFLTDYTNIRQDAYGGSIPNRFRIIAEIITAIKTAVPEGFIIGLRLSEGKVNNFTHRFPGGAATAKAILEEVKKADISYVHISGEGGSWESTGFYETGESFTGLAKQITGKPVIANGGLQEVSVAKRVLTEGHADLIALAKGALANPDWPQRVSKGEVIRPFERWMYTSL</sequence>
<name>A0A1N6D6A5_9BACT</name>
<dbReference type="PANTHER" id="PTHR43656">
    <property type="entry name" value="BINDING OXIDOREDUCTASE, PUTATIVE (AFU_ORTHOLOGUE AFUA_2G08260)-RELATED"/>
    <property type="match status" value="1"/>
</dbReference>
<gene>
    <name evidence="4" type="ORF">SAMN04488055_0339</name>
</gene>
<keyword evidence="5" id="KW-1185">Reference proteome</keyword>
<dbReference type="GO" id="GO:0010181">
    <property type="term" value="F:FMN binding"/>
    <property type="evidence" value="ECO:0007669"/>
    <property type="project" value="InterPro"/>
</dbReference>
<protein>
    <submittedName>
        <fullName evidence="4">2,4-dienoyl-CoA reductase</fullName>
    </submittedName>
</protein>
<dbReference type="Proteomes" id="UP000185003">
    <property type="component" value="Unassembled WGS sequence"/>
</dbReference>
<accession>A0A1N6D6A5</accession>
<proteinExistence type="predicted"/>
<evidence type="ECO:0000256" key="2">
    <source>
        <dbReference type="ARBA" id="ARBA00023002"/>
    </source>
</evidence>
<dbReference type="RefSeq" id="WP_074237443.1">
    <property type="nucleotide sequence ID" value="NZ_FSRA01000001.1"/>
</dbReference>
<dbReference type="Gene3D" id="3.20.20.70">
    <property type="entry name" value="Aldolase class I"/>
    <property type="match status" value="1"/>
</dbReference>
<organism evidence="4 5">
    <name type="scientific">Chitinophaga niabensis</name>
    <dbReference type="NCBI Taxonomy" id="536979"/>
    <lineage>
        <taxon>Bacteria</taxon>
        <taxon>Pseudomonadati</taxon>
        <taxon>Bacteroidota</taxon>
        <taxon>Chitinophagia</taxon>
        <taxon>Chitinophagales</taxon>
        <taxon>Chitinophagaceae</taxon>
        <taxon>Chitinophaga</taxon>
    </lineage>
</organism>
<dbReference type="EMBL" id="FSRA01000001">
    <property type="protein sequence ID" value="SIN66289.1"/>
    <property type="molecule type" value="Genomic_DNA"/>
</dbReference>
<keyword evidence="2" id="KW-0560">Oxidoreductase</keyword>
<evidence type="ECO:0000313" key="4">
    <source>
        <dbReference type="EMBL" id="SIN66289.1"/>
    </source>
</evidence>
<reference evidence="4 5" key="1">
    <citation type="submission" date="2016-11" db="EMBL/GenBank/DDBJ databases">
        <authorList>
            <person name="Jaros S."/>
            <person name="Januszkiewicz K."/>
            <person name="Wedrychowicz H."/>
        </authorList>
    </citation>
    <scope>NUCLEOTIDE SEQUENCE [LARGE SCALE GENOMIC DNA]</scope>
    <source>
        <strain evidence="4 5">DSM 24787</strain>
    </source>
</reference>
<feature type="domain" description="NADH:flavin oxidoreductase/NADH oxidase N-terminal" evidence="3">
    <location>
        <begin position="10"/>
        <end position="337"/>
    </location>
</feature>
<dbReference type="InterPro" id="IPR013785">
    <property type="entry name" value="Aldolase_TIM"/>
</dbReference>